<accession>U1R7U9</accession>
<name>U1R7U9_9ACTO</name>
<dbReference type="EMBL" id="AWSD01000364">
    <property type="protein sequence ID" value="ERH15763.1"/>
    <property type="molecule type" value="Genomic_DNA"/>
</dbReference>
<evidence type="ECO:0000313" key="2">
    <source>
        <dbReference type="Proteomes" id="UP000016498"/>
    </source>
</evidence>
<protein>
    <submittedName>
        <fullName evidence="1">Uncharacterized protein</fullName>
    </submittedName>
</protein>
<gene>
    <name evidence="1" type="ORF">HMPREF1549_02986</name>
</gene>
<dbReference type="HOGENOM" id="CLU_3264485_0_0_11"/>
<proteinExistence type="predicted"/>
<dbReference type="Proteomes" id="UP000016498">
    <property type="component" value="Unassembled WGS sequence"/>
</dbReference>
<evidence type="ECO:0000313" key="1">
    <source>
        <dbReference type="EMBL" id="ERH15763.1"/>
    </source>
</evidence>
<sequence length="41" mass="4803">MRRPARWGRPGHVRARFPWRRSSLEMIGGSAERTSLDHLTD</sequence>
<organism evidence="1 2">
    <name type="scientific">Actinomyces johnsonii F0510</name>
    <dbReference type="NCBI Taxonomy" id="1227262"/>
    <lineage>
        <taxon>Bacteria</taxon>
        <taxon>Bacillati</taxon>
        <taxon>Actinomycetota</taxon>
        <taxon>Actinomycetes</taxon>
        <taxon>Actinomycetales</taxon>
        <taxon>Actinomycetaceae</taxon>
        <taxon>Actinomyces</taxon>
    </lineage>
</organism>
<reference evidence="1 2" key="1">
    <citation type="submission" date="2013-06" db="EMBL/GenBank/DDBJ databases">
        <authorList>
            <person name="Weinstock G."/>
            <person name="Sodergren E."/>
            <person name="Lobos E.A."/>
            <person name="Fulton L."/>
            <person name="Fulton R."/>
            <person name="Courtney L."/>
            <person name="Fronick C."/>
            <person name="O'Laughlin M."/>
            <person name="Godfrey J."/>
            <person name="Wilson R.M."/>
            <person name="Miner T."/>
            <person name="Farmer C."/>
            <person name="Delehaunty K."/>
            <person name="Cordes M."/>
            <person name="Minx P."/>
            <person name="Tomlinson C."/>
            <person name="Chen J."/>
            <person name="Wollam A."/>
            <person name="Pepin K.H."/>
            <person name="Bhonagiri V."/>
            <person name="Zhang X."/>
            <person name="Warren W."/>
            <person name="Mitreva M."/>
            <person name="Mardis E.R."/>
            <person name="Wilson R.K."/>
        </authorList>
    </citation>
    <scope>NUCLEOTIDE SEQUENCE [LARGE SCALE GENOMIC DNA]</scope>
    <source>
        <strain evidence="1 2">F0510</strain>
    </source>
</reference>
<dbReference type="AlphaFoldDB" id="U1R7U9"/>
<comment type="caution">
    <text evidence="1">The sequence shown here is derived from an EMBL/GenBank/DDBJ whole genome shotgun (WGS) entry which is preliminary data.</text>
</comment>